<dbReference type="OrthoDB" id="7802556at2"/>
<evidence type="ECO:0000313" key="1">
    <source>
        <dbReference type="EMBL" id="SDW77491.1"/>
    </source>
</evidence>
<dbReference type="Proteomes" id="UP000199441">
    <property type="component" value="Unassembled WGS sequence"/>
</dbReference>
<keyword evidence="2" id="KW-1185">Reference proteome</keyword>
<dbReference type="AlphaFoldDB" id="A0A1H2WAA9"/>
<evidence type="ECO:0008006" key="3">
    <source>
        <dbReference type="Google" id="ProtNLM"/>
    </source>
</evidence>
<reference evidence="2" key="1">
    <citation type="submission" date="2016-10" db="EMBL/GenBank/DDBJ databases">
        <authorList>
            <person name="Varghese N."/>
            <person name="Submissions S."/>
        </authorList>
    </citation>
    <scope>NUCLEOTIDE SEQUENCE [LARGE SCALE GENOMIC DNA]</scope>
    <source>
        <strain evidence="2">DSM 26922</strain>
    </source>
</reference>
<dbReference type="RefSeq" id="WP_089946544.1">
    <property type="nucleotide sequence ID" value="NZ_FNOI01000002.1"/>
</dbReference>
<gene>
    <name evidence="1" type="ORF">SAMN04488001_1773</name>
</gene>
<proteinExistence type="predicted"/>
<dbReference type="STRING" id="670155.SAMN04488001_1773"/>
<dbReference type="InterPro" id="IPR027417">
    <property type="entry name" value="P-loop_NTPase"/>
</dbReference>
<dbReference type="SUPFAM" id="SSF52540">
    <property type="entry name" value="P-loop containing nucleoside triphosphate hydrolases"/>
    <property type="match status" value="1"/>
</dbReference>
<sequence length="476" mass="53088">MSKPFEYFVVFAEMRTGSNFLEASLNEFPDLHCYGEAYNPHFVGHHNKDALFGVDMAQREISPLSLIERMKENTDGFPGFRFFNDHDPRVMAHVLADPKCAKIILTRNPLDSYVSLKIAAQTGQWKLSDMKQRRSATVEFDREEFEQHLAAKKLFQLDILKGMQVSGQTGFYVAYEDIGDVDVINGMARFIGSQEQINSTPNSVKKQNPSGLEDKVTNYTQMVKDLAGIDHFSLSDTPNFEPRRGPGVPGFYLAAEAPILFIPVAAAPKQSVLGWLADIDGVTEEHLHTNLSQKSLRQWKRGNPGHRSFTVIRHPLERAHRVFCEYIVPKREDNFADPRKVMRNKYGISVPGQGDLEGYTKLEHRAAFANFLEFLKGNLAGQTSVRIDAVWATQSALLQGAAGVVLPDVILREGEISAGLVALAQSLGLEAGALEVEPEAGPFALADIYDKELEKLSMAAYRKDYINFGFGAWDEG</sequence>
<accession>A0A1H2WAA9</accession>
<organism evidence="1 2">
    <name type="scientific">Litoreibacter albidus</name>
    <dbReference type="NCBI Taxonomy" id="670155"/>
    <lineage>
        <taxon>Bacteria</taxon>
        <taxon>Pseudomonadati</taxon>
        <taxon>Pseudomonadota</taxon>
        <taxon>Alphaproteobacteria</taxon>
        <taxon>Rhodobacterales</taxon>
        <taxon>Roseobacteraceae</taxon>
        <taxon>Litoreibacter</taxon>
    </lineage>
</organism>
<name>A0A1H2WAA9_9RHOB</name>
<protein>
    <recommendedName>
        <fullName evidence="3">LPS sulfotransferase NodH</fullName>
    </recommendedName>
</protein>
<dbReference type="Gene3D" id="3.40.50.300">
    <property type="entry name" value="P-loop containing nucleotide triphosphate hydrolases"/>
    <property type="match status" value="1"/>
</dbReference>
<evidence type="ECO:0000313" key="2">
    <source>
        <dbReference type="Proteomes" id="UP000199441"/>
    </source>
</evidence>
<dbReference type="EMBL" id="FNOI01000002">
    <property type="protein sequence ID" value="SDW77491.1"/>
    <property type="molecule type" value="Genomic_DNA"/>
</dbReference>